<reference evidence="1 2" key="1">
    <citation type="submission" date="2014-06" db="EMBL/GenBank/DDBJ databases">
        <authorList>
            <person name="Swart Estienne"/>
        </authorList>
    </citation>
    <scope>NUCLEOTIDE SEQUENCE [LARGE SCALE GENOMIC DNA]</scope>
    <source>
        <strain evidence="1 2">130c</strain>
    </source>
</reference>
<dbReference type="InParanoid" id="A0A078ALQ3"/>
<dbReference type="AlphaFoldDB" id="A0A078ALQ3"/>
<organism evidence="1 2">
    <name type="scientific">Stylonychia lemnae</name>
    <name type="common">Ciliate</name>
    <dbReference type="NCBI Taxonomy" id="5949"/>
    <lineage>
        <taxon>Eukaryota</taxon>
        <taxon>Sar</taxon>
        <taxon>Alveolata</taxon>
        <taxon>Ciliophora</taxon>
        <taxon>Intramacronucleata</taxon>
        <taxon>Spirotrichea</taxon>
        <taxon>Stichotrichia</taxon>
        <taxon>Sporadotrichida</taxon>
        <taxon>Oxytrichidae</taxon>
        <taxon>Stylonychinae</taxon>
        <taxon>Stylonychia</taxon>
    </lineage>
</organism>
<sequence length="247" mass="28870">MNHQGFKSQTPQFRNIKVMQPVVVNVKERKLMLQDTKAVVIDLDAVAIIDEEDEQQNKIRQEILSQQKEELQWNIMDAMLKSGNKYDIIINPPEFHLSQDLTEQQKEENKQKMVKFLQTAIKIGNQQKYESISIPACLKSMKNLKPKTEIFQAIFDAIDQYDLSKQSSSGSLKVIKIILEDEQESELFNAISQKMYIQRQPYSLLIEDHMKKEQEKQNNEISELKKNLQLIVQFLSPKMNTQNENLN</sequence>
<dbReference type="EMBL" id="CCKQ01011707">
    <property type="protein sequence ID" value="CDW83280.1"/>
    <property type="molecule type" value="Genomic_DNA"/>
</dbReference>
<name>A0A078ALQ3_STYLE</name>
<dbReference type="Proteomes" id="UP000039865">
    <property type="component" value="Unassembled WGS sequence"/>
</dbReference>
<evidence type="ECO:0000313" key="1">
    <source>
        <dbReference type="EMBL" id="CDW83280.1"/>
    </source>
</evidence>
<gene>
    <name evidence="1" type="primary">Contig18065.g19198</name>
    <name evidence="1" type="ORF">STYLEM_12322</name>
</gene>
<dbReference type="Gene3D" id="3.40.220.10">
    <property type="entry name" value="Leucine Aminopeptidase, subunit E, domain 1"/>
    <property type="match status" value="1"/>
</dbReference>
<proteinExistence type="predicted"/>
<keyword evidence="2" id="KW-1185">Reference proteome</keyword>
<protein>
    <submittedName>
        <fullName evidence="1">Uncharacterized protein</fullName>
    </submittedName>
</protein>
<accession>A0A078ALQ3</accession>
<dbReference type="InterPro" id="IPR043472">
    <property type="entry name" value="Macro_dom-like"/>
</dbReference>
<evidence type="ECO:0000313" key="2">
    <source>
        <dbReference type="Proteomes" id="UP000039865"/>
    </source>
</evidence>